<evidence type="ECO:0000256" key="3">
    <source>
        <dbReference type="SAM" id="Coils"/>
    </source>
</evidence>
<keyword evidence="5" id="KW-1185">Reference proteome</keyword>
<dbReference type="InterPro" id="IPR009053">
    <property type="entry name" value="Prefoldin"/>
</dbReference>
<keyword evidence="3" id="KW-0175">Coiled coil</keyword>
<organism evidence="4 5">
    <name type="scientific">Lactarius akahatsu</name>
    <dbReference type="NCBI Taxonomy" id="416441"/>
    <lineage>
        <taxon>Eukaryota</taxon>
        <taxon>Fungi</taxon>
        <taxon>Dikarya</taxon>
        <taxon>Basidiomycota</taxon>
        <taxon>Agaricomycotina</taxon>
        <taxon>Agaricomycetes</taxon>
        <taxon>Russulales</taxon>
        <taxon>Russulaceae</taxon>
        <taxon>Lactarius</taxon>
    </lineage>
</organism>
<dbReference type="Gene3D" id="1.10.287.370">
    <property type="match status" value="1"/>
</dbReference>
<dbReference type="Pfam" id="PF01920">
    <property type="entry name" value="Prefoldin_2"/>
    <property type="match status" value="1"/>
</dbReference>
<reference evidence="4" key="1">
    <citation type="submission" date="2022-01" db="EMBL/GenBank/DDBJ databases">
        <title>Comparative genomics reveals a dynamic genome evolution in the ectomycorrhizal milk-cap (Lactarius) mushrooms.</title>
        <authorList>
            <consortium name="DOE Joint Genome Institute"/>
            <person name="Lebreton A."/>
            <person name="Tang N."/>
            <person name="Kuo A."/>
            <person name="LaButti K."/>
            <person name="Drula E."/>
            <person name="Barry K."/>
            <person name="Clum A."/>
            <person name="Lipzen A."/>
            <person name="Mousain D."/>
            <person name="Ng V."/>
            <person name="Wang R."/>
            <person name="Wang X."/>
            <person name="Dai Y."/>
            <person name="Henrissat B."/>
            <person name="Grigoriev I.V."/>
            <person name="Guerin-Laguette A."/>
            <person name="Yu F."/>
            <person name="Martin F.M."/>
        </authorList>
    </citation>
    <scope>NUCLEOTIDE SEQUENCE</scope>
    <source>
        <strain evidence="4">QP</strain>
    </source>
</reference>
<protein>
    <submittedName>
        <fullName evidence="4">Prefoldin</fullName>
    </submittedName>
</protein>
<evidence type="ECO:0000313" key="4">
    <source>
        <dbReference type="EMBL" id="KAH8991980.1"/>
    </source>
</evidence>
<dbReference type="Proteomes" id="UP001201163">
    <property type="component" value="Unassembled WGS sequence"/>
</dbReference>
<dbReference type="InterPro" id="IPR002777">
    <property type="entry name" value="PFD_beta-like"/>
</dbReference>
<evidence type="ECO:0000313" key="5">
    <source>
        <dbReference type="Proteomes" id="UP001201163"/>
    </source>
</evidence>
<feature type="coiled-coil region" evidence="3">
    <location>
        <begin position="77"/>
        <end position="111"/>
    </location>
</feature>
<gene>
    <name evidence="4" type="ORF">EDB92DRAFT_1859274</name>
</gene>
<dbReference type="AlphaFoldDB" id="A0AAD4LI72"/>
<dbReference type="PANTHER" id="PTHR20903:SF0">
    <property type="entry name" value="PREFOLDIN SUBUNIT 1"/>
    <property type="match status" value="1"/>
</dbReference>
<comment type="caution">
    <text evidence="4">The sequence shown here is derived from an EMBL/GenBank/DDBJ whole genome shotgun (WGS) entry which is preliminary data.</text>
</comment>
<comment type="similarity">
    <text evidence="1">Belongs to the prefoldin subunit beta family.</text>
</comment>
<sequence length="122" mass="14068">MASLSDDTLRKILVQIQQTAVQSQRALSVTRQQVANKERERRILQLTVSEIGQIENSVNVYKGVGKMFMMVPRTTMEKDLKNQERALTDDINSLNKKVKFLEKQFNDAQSQLRDIFNSAPRQ</sequence>
<dbReference type="GO" id="GO:0005737">
    <property type="term" value="C:cytoplasm"/>
    <property type="evidence" value="ECO:0007669"/>
    <property type="project" value="TreeGrafter"/>
</dbReference>
<dbReference type="EMBL" id="JAKELL010000024">
    <property type="protein sequence ID" value="KAH8991980.1"/>
    <property type="molecule type" value="Genomic_DNA"/>
</dbReference>
<evidence type="ECO:0000256" key="2">
    <source>
        <dbReference type="ARBA" id="ARBA00023186"/>
    </source>
</evidence>
<dbReference type="PANTHER" id="PTHR20903">
    <property type="entry name" value="PREFOLDIN SUBUNIT 1-RELATED"/>
    <property type="match status" value="1"/>
</dbReference>
<name>A0AAD4LI72_9AGAM</name>
<dbReference type="GO" id="GO:0044183">
    <property type="term" value="F:protein folding chaperone"/>
    <property type="evidence" value="ECO:0007669"/>
    <property type="project" value="TreeGrafter"/>
</dbReference>
<dbReference type="GO" id="GO:0016272">
    <property type="term" value="C:prefoldin complex"/>
    <property type="evidence" value="ECO:0007669"/>
    <property type="project" value="InterPro"/>
</dbReference>
<evidence type="ECO:0000256" key="1">
    <source>
        <dbReference type="ARBA" id="ARBA00008045"/>
    </source>
</evidence>
<proteinExistence type="inferred from homology"/>
<dbReference type="SUPFAM" id="SSF46579">
    <property type="entry name" value="Prefoldin"/>
    <property type="match status" value="1"/>
</dbReference>
<keyword evidence="2" id="KW-0143">Chaperone</keyword>
<dbReference type="GO" id="GO:0051082">
    <property type="term" value="F:unfolded protein binding"/>
    <property type="evidence" value="ECO:0007669"/>
    <property type="project" value="InterPro"/>
</dbReference>
<accession>A0AAD4LI72</accession>